<dbReference type="InterPro" id="IPR022385">
    <property type="entry name" value="Rhs_assc_core"/>
</dbReference>
<protein>
    <submittedName>
        <fullName evidence="1">RHS repeat-associated core domain</fullName>
    </submittedName>
</protein>
<dbReference type="AlphaFoldDB" id="A0A380ZV87"/>
<dbReference type="PANTHER" id="PTHR32305">
    <property type="match status" value="1"/>
</dbReference>
<dbReference type="EMBL" id="UFTJ01000005">
    <property type="protein sequence ID" value="SUV53213.1"/>
    <property type="molecule type" value="Genomic_DNA"/>
</dbReference>
<sequence>MYYYGARYYDPRIGMWLSVDPLAEKFPAWSPYHYAYDNPVRFIDPTGMAPEDPPTRSKFEGQVYKDGTGIFIGGKDGIWKATRPDGRKETLIPEIIIQGKSSDTRAMEARMRLADAISNCKACKGVEDAERFMFMYMPMAIATGGLSTKASLGVYATKASISAGTQLAIAQDVNLIKLVGDTAFNPISGSMFGNSAEYKVSDLVKGDFNSFEVSSTRDFSIGISTDALFMGRSGGYGRVPMPKSAQTIIGVQSELGSQALSEGLQKKYGTKK</sequence>
<accession>A0A380ZV87</accession>
<dbReference type="NCBIfam" id="TIGR03696">
    <property type="entry name" value="Rhs_assc_core"/>
    <property type="match status" value="1"/>
</dbReference>
<name>A0A380ZV87_9FLAO</name>
<evidence type="ECO:0000313" key="2">
    <source>
        <dbReference type="Proteomes" id="UP000255515"/>
    </source>
</evidence>
<dbReference type="Proteomes" id="UP000255515">
    <property type="component" value="Unassembled WGS sequence"/>
</dbReference>
<dbReference type="PANTHER" id="PTHR32305:SF15">
    <property type="entry name" value="PROTEIN RHSA-RELATED"/>
    <property type="match status" value="1"/>
</dbReference>
<evidence type="ECO:0000313" key="1">
    <source>
        <dbReference type="EMBL" id="SUV53213.1"/>
    </source>
</evidence>
<dbReference type="InterPro" id="IPR050708">
    <property type="entry name" value="T6SS_VgrG/RHS"/>
</dbReference>
<proteinExistence type="predicted"/>
<gene>
    <name evidence="1" type="ORF">NCTC11661_02362</name>
</gene>
<reference evidence="1 2" key="1">
    <citation type="submission" date="2018-06" db="EMBL/GenBank/DDBJ databases">
        <authorList>
            <consortium name="Pathogen Informatics"/>
            <person name="Doyle S."/>
        </authorList>
    </citation>
    <scope>NUCLEOTIDE SEQUENCE [LARGE SCALE GENOMIC DNA]</scope>
    <source>
        <strain evidence="1 2">NCTC11661</strain>
    </source>
</reference>
<organism evidence="1 2">
    <name type="scientific">Bergeyella zoohelcum</name>
    <dbReference type="NCBI Taxonomy" id="1015"/>
    <lineage>
        <taxon>Bacteria</taxon>
        <taxon>Pseudomonadati</taxon>
        <taxon>Bacteroidota</taxon>
        <taxon>Flavobacteriia</taxon>
        <taxon>Flavobacteriales</taxon>
        <taxon>Weeksellaceae</taxon>
        <taxon>Bergeyella</taxon>
    </lineage>
</organism>
<dbReference type="Gene3D" id="2.180.10.10">
    <property type="entry name" value="RHS repeat-associated core"/>
    <property type="match status" value="1"/>
</dbReference>